<evidence type="ECO:0000313" key="9">
    <source>
        <dbReference type="Proteomes" id="UP001549313"/>
    </source>
</evidence>
<evidence type="ECO:0000313" key="8">
    <source>
        <dbReference type="EMBL" id="MET4685264.1"/>
    </source>
</evidence>
<evidence type="ECO:0000256" key="4">
    <source>
        <dbReference type="ARBA" id="ARBA00023163"/>
    </source>
</evidence>
<sequence length="155" mass="17292">MIDYACGIVGDRSSAEDIVQEAWIRVEAVERLRPPTEPLGYLYRTVRNLALDVYRARRRTGRRSAEELIDQGLQPADDAPSPEAAALARSDLARLLESLDELPDRTRQAVILYKVEGLKLREVAARLKVSVALAQTLVVDGVEHCALRLSREGRT</sequence>
<keyword evidence="4" id="KW-0804">Transcription</keyword>
<dbReference type="InterPro" id="IPR013249">
    <property type="entry name" value="RNA_pol_sigma70_r4_t2"/>
</dbReference>
<dbReference type="Gene3D" id="1.10.1740.10">
    <property type="match status" value="1"/>
</dbReference>
<feature type="domain" description="RNA polymerase sigma factor 70 region 4 type 2" evidence="7">
    <location>
        <begin position="93"/>
        <end position="145"/>
    </location>
</feature>
<dbReference type="EMBL" id="JBEPTF010000005">
    <property type="protein sequence ID" value="MET4685264.1"/>
    <property type="molecule type" value="Genomic_DNA"/>
</dbReference>
<organism evidence="8 9">
    <name type="scientific">Brevundimonas faecalis</name>
    <dbReference type="NCBI Taxonomy" id="947378"/>
    <lineage>
        <taxon>Bacteria</taxon>
        <taxon>Pseudomonadati</taxon>
        <taxon>Pseudomonadota</taxon>
        <taxon>Alphaproteobacteria</taxon>
        <taxon>Caulobacterales</taxon>
        <taxon>Caulobacteraceae</taxon>
        <taxon>Brevundimonas</taxon>
    </lineage>
</organism>
<dbReference type="PANTHER" id="PTHR43133">
    <property type="entry name" value="RNA POLYMERASE ECF-TYPE SIGMA FACTO"/>
    <property type="match status" value="1"/>
</dbReference>
<feature type="domain" description="RNA polymerase sigma-70 region 2" evidence="6">
    <location>
        <begin position="4"/>
        <end position="60"/>
    </location>
</feature>
<dbReference type="SUPFAM" id="SSF88946">
    <property type="entry name" value="Sigma2 domain of RNA polymerase sigma factors"/>
    <property type="match status" value="1"/>
</dbReference>
<gene>
    <name evidence="8" type="ORF">ABIE19_003215</name>
</gene>
<dbReference type="InterPro" id="IPR036388">
    <property type="entry name" value="WH-like_DNA-bd_sf"/>
</dbReference>
<keyword evidence="2" id="KW-0805">Transcription regulation</keyword>
<dbReference type="InterPro" id="IPR013325">
    <property type="entry name" value="RNA_pol_sigma_r2"/>
</dbReference>
<dbReference type="Gene3D" id="1.10.10.10">
    <property type="entry name" value="Winged helix-like DNA-binding domain superfamily/Winged helix DNA-binding domain"/>
    <property type="match status" value="1"/>
</dbReference>
<dbReference type="InterPro" id="IPR039425">
    <property type="entry name" value="RNA_pol_sigma-70-like"/>
</dbReference>
<comment type="caution">
    <text evidence="8">The sequence shown here is derived from an EMBL/GenBank/DDBJ whole genome shotgun (WGS) entry which is preliminary data.</text>
</comment>
<evidence type="ECO:0000256" key="3">
    <source>
        <dbReference type="ARBA" id="ARBA00023082"/>
    </source>
</evidence>
<dbReference type="SUPFAM" id="SSF88659">
    <property type="entry name" value="Sigma3 and sigma4 domains of RNA polymerase sigma factors"/>
    <property type="match status" value="1"/>
</dbReference>
<dbReference type="Pfam" id="PF04542">
    <property type="entry name" value="Sigma70_r2"/>
    <property type="match status" value="1"/>
</dbReference>
<accession>A0ABV2RFB2</accession>
<dbReference type="InterPro" id="IPR013324">
    <property type="entry name" value="RNA_pol_sigma_r3/r4-like"/>
</dbReference>
<dbReference type="Pfam" id="PF08281">
    <property type="entry name" value="Sigma70_r4_2"/>
    <property type="match status" value="1"/>
</dbReference>
<keyword evidence="3" id="KW-0731">Sigma factor</keyword>
<evidence type="ECO:0000256" key="2">
    <source>
        <dbReference type="ARBA" id="ARBA00023015"/>
    </source>
</evidence>
<dbReference type="PANTHER" id="PTHR43133:SF63">
    <property type="entry name" value="RNA POLYMERASE SIGMA FACTOR FECI-RELATED"/>
    <property type="match status" value="1"/>
</dbReference>
<evidence type="ECO:0000259" key="6">
    <source>
        <dbReference type="Pfam" id="PF04542"/>
    </source>
</evidence>
<comment type="similarity">
    <text evidence="1">Belongs to the sigma-70 factor family. ECF subfamily.</text>
</comment>
<evidence type="ECO:0000256" key="5">
    <source>
        <dbReference type="SAM" id="MobiDB-lite"/>
    </source>
</evidence>
<evidence type="ECO:0000256" key="1">
    <source>
        <dbReference type="ARBA" id="ARBA00010641"/>
    </source>
</evidence>
<proteinExistence type="inferred from homology"/>
<dbReference type="Proteomes" id="UP001549313">
    <property type="component" value="Unassembled WGS sequence"/>
</dbReference>
<keyword evidence="9" id="KW-1185">Reference proteome</keyword>
<name>A0ABV2RFB2_9CAUL</name>
<protein>
    <submittedName>
        <fullName evidence="8">RNA polymerase sigma factor (Sigma-70 family)</fullName>
    </submittedName>
</protein>
<evidence type="ECO:0000259" key="7">
    <source>
        <dbReference type="Pfam" id="PF08281"/>
    </source>
</evidence>
<dbReference type="InterPro" id="IPR007627">
    <property type="entry name" value="RNA_pol_sigma70_r2"/>
</dbReference>
<dbReference type="InterPro" id="IPR014284">
    <property type="entry name" value="RNA_pol_sigma-70_dom"/>
</dbReference>
<feature type="region of interest" description="Disordered" evidence="5">
    <location>
        <begin position="60"/>
        <end position="81"/>
    </location>
</feature>
<reference evidence="8 9" key="1">
    <citation type="submission" date="2024-06" db="EMBL/GenBank/DDBJ databases">
        <title>Sorghum-associated microbial communities from plants grown in Nebraska, USA.</title>
        <authorList>
            <person name="Schachtman D."/>
        </authorList>
    </citation>
    <scope>NUCLEOTIDE SEQUENCE [LARGE SCALE GENOMIC DNA]</scope>
    <source>
        <strain evidence="8 9">2814</strain>
    </source>
</reference>
<dbReference type="NCBIfam" id="TIGR02937">
    <property type="entry name" value="sigma70-ECF"/>
    <property type="match status" value="1"/>
</dbReference>